<evidence type="ECO:0000256" key="7">
    <source>
        <dbReference type="HAMAP-Rule" id="MF_00201"/>
    </source>
</evidence>
<evidence type="ECO:0000256" key="3">
    <source>
        <dbReference type="ARBA" id="ARBA00022763"/>
    </source>
</evidence>
<dbReference type="Proteomes" id="UP000824118">
    <property type="component" value="Unassembled WGS sequence"/>
</dbReference>
<dbReference type="Gene3D" id="1.20.1440.120">
    <property type="entry name" value="Recombination protein O, C-terminal domain"/>
    <property type="match status" value="1"/>
</dbReference>
<dbReference type="HAMAP" id="MF_00201">
    <property type="entry name" value="RecO"/>
    <property type="match status" value="1"/>
</dbReference>
<dbReference type="Gene3D" id="6.20.220.20">
    <property type="entry name" value="Recombination protein O, zinc-binding domain"/>
    <property type="match status" value="1"/>
</dbReference>
<feature type="domain" description="DNA replication/recombination mediator RecO N-terminal" evidence="8">
    <location>
        <begin position="1"/>
        <end position="80"/>
    </location>
</feature>
<dbReference type="InterPro" id="IPR003717">
    <property type="entry name" value="RecO"/>
</dbReference>
<dbReference type="InterPro" id="IPR037278">
    <property type="entry name" value="ARFGAP/RecO"/>
</dbReference>
<dbReference type="GO" id="GO:0006310">
    <property type="term" value="P:DNA recombination"/>
    <property type="evidence" value="ECO:0007669"/>
    <property type="project" value="UniProtKB-UniRule"/>
</dbReference>
<name>A0A9D1S7L1_9FIRM</name>
<evidence type="ECO:0000313" key="10">
    <source>
        <dbReference type="Proteomes" id="UP000824118"/>
    </source>
</evidence>
<dbReference type="EMBL" id="DVNG01000002">
    <property type="protein sequence ID" value="HIU49403.1"/>
    <property type="molecule type" value="Genomic_DNA"/>
</dbReference>
<reference evidence="9" key="1">
    <citation type="submission" date="2020-10" db="EMBL/GenBank/DDBJ databases">
        <authorList>
            <person name="Gilroy R."/>
        </authorList>
    </citation>
    <scope>NUCLEOTIDE SEQUENCE</scope>
    <source>
        <strain evidence="9">ChiGjej1B1-1684</strain>
    </source>
</reference>
<organism evidence="9 10">
    <name type="scientific">Candidatus Limousia pullorum</name>
    <dbReference type="NCBI Taxonomy" id="2840860"/>
    <lineage>
        <taxon>Bacteria</taxon>
        <taxon>Bacillati</taxon>
        <taxon>Bacillota</taxon>
        <taxon>Clostridia</taxon>
        <taxon>Eubacteriales</taxon>
        <taxon>Oscillospiraceae</taxon>
        <taxon>Oscillospiraceae incertae sedis</taxon>
        <taxon>Candidatus Limousia</taxon>
    </lineage>
</organism>
<accession>A0A9D1S7L1</accession>
<reference evidence="9" key="2">
    <citation type="journal article" date="2021" name="PeerJ">
        <title>Extensive microbial diversity within the chicken gut microbiome revealed by metagenomics and culture.</title>
        <authorList>
            <person name="Gilroy R."/>
            <person name="Ravi A."/>
            <person name="Getino M."/>
            <person name="Pursley I."/>
            <person name="Horton D.L."/>
            <person name="Alikhan N.F."/>
            <person name="Baker D."/>
            <person name="Gharbi K."/>
            <person name="Hall N."/>
            <person name="Watson M."/>
            <person name="Adriaenssens E.M."/>
            <person name="Foster-Nyarko E."/>
            <person name="Jarju S."/>
            <person name="Secka A."/>
            <person name="Antonio M."/>
            <person name="Oren A."/>
            <person name="Chaudhuri R.R."/>
            <person name="La Ragione R."/>
            <person name="Hildebrand F."/>
            <person name="Pallen M.J."/>
        </authorList>
    </citation>
    <scope>NUCLEOTIDE SEQUENCE</scope>
    <source>
        <strain evidence="9">ChiGjej1B1-1684</strain>
    </source>
</reference>
<dbReference type="InterPro" id="IPR042242">
    <property type="entry name" value="RecO_C"/>
</dbReference>
<evidence type="ECO:0000256" key="4">
    <source>
        <dbReference type="ARBA" id="ARBA00023172"/>
    </source>
</evidence>
<dbReference type="SUPFAM" id="SSF57863">
    <property type="entry name" value="ArfGap/RecO-like zinc finger"/>
    <property type="match status" value="1"/>
</dbReference>
<evidence type="ECO:0000256" key="2">
    <source>
        <dbReference type="ARBA" id="ARBA00021310"/>
    </source>
</evidence>
<evidence type="ECO:0000259" key="8">
    <source>
        <dbReference type="Pfam" id="PF11967"/>
    </source>
</evidence>
<keyword evidence="3 7" id="KW-0227">DNA damage</keyword>
<sequence>MRLTTHGLIVKEQTVGEKDKLVTAVTADMGLIRAFVKGAKNIRSPKGAATQLLCYSQLVVYSGKNKDTFIIDEAKVVDMFSKLRRNVENMCLAQYFCELAMHICPHGQPAENQLKVILNGLYLLSENKRHPLLVKACVEMRLMCYAGYQPQLTMCSGCGCYESDNMYFIPREGILTCDKCISQEKLPYALLLGKGVTRALRHTIYTEESKLFSFNLPEESLILLNTATEQFMSYMLERDFQTLTFYKFMAGYSKTPPKVI</sequence>
<proteinExistence type="inferred from homology"/>
<gene>
    <name evidence="7 9" type="primary">recO</name>
    <name evidence="9" type="ORF">IAD22_00040</name>
</gene>
<dbReference type="NCBIfam" id="TIGR00613">
    <property type="entry name" value="reco"/>
    <property type="match status" value="1"/>
</dbReference>
<dbReference type="Pfam" id="PF11967">
    <property type="entry name" value="RecO_N"/>
    <property type="match status" value="1"/>
</dbReference>
<dbReference type="InterPro" id="IPR022572">
    <property type="entry name" value="DNA_rep/recomb_RecO_N"/>
</dbReference>
<dbReference type="Pfam" id="PF02565">
    <property type="entry name" value="RecO_C"/>
    <property type="match status" value="1"/>
</dbReference>
<evidence type="ECO:0000256" key="1">
    <source>
        <dbReference type="ARBA" id="ARBA00007452"/>
    </source>
</evidence>
<comment type="caution">
    <text evidence="9">The sequence shown here is derived from an EMBL/GenBank/DDBJ whole genome shotgun (WGS) entry which is preliminary data.</text>
</comment>
<dbReference type="Gene3D" id="2.40.50.140">
    <property type="entry name" value="Nucleic acid-binding proteins"/>
    <property type="match status" value="1"/>
</dbReference>
<evidence type="ECO:0000256" key="6">
    <source>
        <dbReference type="ARBA" id="ARBA00033409"/>
    </source>
</evidence>
<dbReference type="PANTHER" id="PTHR33991">
    <property type="entry name" value="DNA REPAIR PROTEIN RECO"/>
    <property type="match status" value="1"/>
</dbReference>
<evidence type="ECO:0000313" key="9">
    <source>
        <dbReference type="EMBL" id="HIU49403.1"/>
    </source>
</evidence>
<dbReference type="AlphaFoldDB" id="A0A9D1S7L1"/>
<comment type="function">
    <text evidence="7">Involved in DNA repair and RecF pathway recombination.</text>
</comment>
<dbReference type="SUPFAM" id="SSF50249">
    <property type="entry name" value="Nucleic acid-binding proteins"/>
    <property type="match status" value="1"/>
</dbReference>
<dbReference type="GO" id="GO:0006302">
    <property type="term" value="P:double-strand break repair"/>
    <property type="evidence" value="ECO:0007669"/>
    <property type="project" value="TreeGrafter"/>
</dbReference>
<keyword evidence="4 7" id="KW-0233">DNA recombination</keyword>
<dbReference type="GO" id="GO:0043590">
    <property type="term" value="C:bacterial nucleoid"/>
    <property type="evidence" value="ECO:0007669"/>
    <property type="project" value="TreeGrafter"/>
</dbReference>
<dbReference type="InterPro" id="IPR012340">
    <property type="entry name" value="NA-bd_OB-fold"/>
</dbReference>
<comment type="similarity">
    <text evidence="1 7">Belongs to the RecO family.</text>
</comment>
<protein>
    <recommendedName>
        <fullName evidence="2 7">DNA repair protein RecO</fullName>
    </recommendedName>
    <alternativeName>
        <fullName evidence="6 7">Recombination protein O</fullName>
    </alternativeName>
</protein>
<dbReference type="PANTHER" id="PTHR33991:SF1">
    <property type="entry name" value="DNA REPAIR PROTEIN RECO"/>
    <property type="match status" value="1"/>
</dbReference>
<keyword evidence="5 7" id="KW-0234">DNA repair</keyword>
<evidence type="ECO:0000256" key="5">
    <source>
        <dbReference type="ARBA" id="ARBA00023204"/>
    </source>
</evidence>